<evidence type="ECO:0000313" key="7">
    <source>
        <dbReference type="Proteomes" id="UP000424462"/>
    </source>
</evidence>
<evidence type="ECO:0000313" key="6">
    <source>
        <dbReference type="EMBL" id="QGU07143.1"/>
    </source>
</evidence>
<evidence type="ECO:0000256" key="3">
    <source>
        <dbReference type="ARBA" id="ARBA00022676"/>
    </source>
</evidence>
<dbReference type="KEGG" id="cok:COCCU_05995"/>
<evidence type="ECO:0000259" key="5">
    <source>
        <dbReference type="Pfam" id="PF02709"/>
    </source>
</evidence>
<dbReference type="Pfam" id="PF02709">
    <property type="entry name" value="Glyco_transf_7C"/>
    <property type="match status" value="1"/>
</dbReference>
<keyword evidence="4" id="KW-0808">Transferase</keyword>
<dbReference type="PANTHER" id="PTHR43179:SF12">
    <property type="entry name" value="GALACTOFURANOSYLTRANSFERASE GLFT2"/>
    <property type="match status" value="1"/>
</dbReference>
<evidence type="ECO:0000256" key="4">
    <source>
        <dbReference type="ARBA" id="ARBA00022679"/>
    </source>
</evidence>
<dbReference type="EMBL" id="CP046455">
    <property type="protein sequence ID" value="QGU07143.1"/>
    <property type="molecule type" value="Genomic_DNA"/>
</dbReference>
<sequence length="267" mass="29734">MITHVLTLADTSRRAHVENQLAGLKEHAPEAEHSCFPLDAGAGEKLALATARNQLGDRAVAAGTELLIFLDADCIPGPELIHHYQACIKAHPEAVACGPVTYLNPPGEAGYDLQRLSDLTAPHPARPNPEAGEYPLASEDEYLLFWSLSFAMHADTWRKIRAESGGFNEDYEGYGGEDTDFALRLQNQKIPLRWTGGAHAYHQWHAVSSPPWEHLEDILRNARRFHDSWGWWPMEGWLREFARAGAIPEDYFGPGVDALDYLASESR</sequence>
<keyword evidence="3" id="KW-0328">Glycosyltransferase</keyword>
<comment type="pathway">
    <text evidence="1">Cell wall biogenesis; cell wall polysaccharide biosynthesis.</text>
</comment>
<protein>
    <recommendedName>
        <fullName evidence="5">Galactosyltransferase C-terminal domain-containing protein</fullName>
    </recommendedName>
</protein>
<dbReference type="InterPro" id="IPR027791">
    <property type="entry name" value="Galactosyl_T_C"/>
</dbReference>
<dbReference type="PANTHER" id="PTHR43179">
    <property type="entry name" value="RHAMNOSYLTRANSFERASE WBBL"/>
    <property type="match status" value="1"/>
</dbReference>
<dbReference type="RefSeq" id="WP_156230665.1">
    <property type="nucleotide sequence ID" value="NZ_CP046455.1"/>
</dbReference>
<dbReference type="Proteomes" id="UP000424462">
    <property type="component" value="Chromosome"/>
</dbReference>
<evidence type="ECO:0000256" key="1">
    <source>
        <dbReference type="ARBA" id="ARBA00004776"/>
    </source>
</evidence>
<dbReference type="SUPFAM" id="SSF53448">
    <property type="entry name" value="Nucleotide-diphospho-sugar transferases"/>
    <property type="match status" value="1"/>
</dbReference>
<dbReference type="InterPro" id="IPR029044">
    <property type="entry name" value="Nucleotide-diphossugar_trans"/>
</dbReference>
<reference evidence="6 7" key="1">
    <citation type="submission" date="2019-11" db="EMBL/GenBank/DDBJ databases">
        <title>Complete genome sequence of Corynebacterium kalinowskii 1959, a novel Corynebacterium species isolated from soil of a small paddock in Vilsendorf, Germany.</title>
        <authorList>
            <person name="Schaffert L."/>
            <person name="Ruwe M."/>
            <person name="Milse J."/>
            <person name="Hanuschka K."/>
            <person name="Ortseifen V."/>
            <person name="Droste J."/>
            <person name="Brandt D."/>
            <person name="Schlueter L."/>
            <person name="Kutter Y."/>
            <person name="Vinke S."/>
            <person name="Viehoefer P."/>
            <person name="Jacob L."/>
            <person name="Luebke N.-C."/>
            <person name="Schulte-Berndt E."/>
            <person name="Hain C."/>
            <person name="Linder M."/>
            <person name="Schmidt P."/>
            <person name="Wollenschlaeger L."/>
            <person name="Luttermann T."/>
            <person name="Thieme E."/>
            <person name="Hassa J."/>
            <person name="Haak M."/>
            <person name="Wittchen M."/>
            <person name="Mentz A."/>
            <person name="Persicke M."/>
            <person name="Busche T."/>
            <person name="Ruckert C."/>
        </authorList>
    </citation>
    <scope>NUCLEOTIDE SEQUENCE [LARGE SCALE GENOMIC DNA]</scope>
    <source>
        <strain evidence="6 7">2039</strain>
    </source>
</reference>
<evidence type="ECO:0000256" key="2">
    <source>
        <dbReference type="ARBA" id="ARBA00006739"/>
    </source>
</evidence>
<dbReference type="Gene3D" id="3.90.550.10">
    <property type="entry name" value="Spore Coat Polysaccharide Biosynthesis Protein SpsA, Chain A"/>
    <property type="match status" value="1"/>
</dbReference>
<keyword evidence="7" id="KW-1185">Reference proteome</keyword>
<dbReference type="AlphaFoldDB" id="A0A6B8VSK4"/>
<name>A0A6B8VSK4_9CORY</name>
<proteinExistence type="inferred from homology"/>
<gene>
    <name evidence="6" type="ORF">COCCU_05995</name>
</gene>
<accession>A0A6B8VSK4</accession>
<comment type="similarity">
    <text evidence="2">Belongs to the glycosyltransferase 2 family.</text>
</comment>
<feature type="domain" description="Galactosyltransferase C-terminal" evidence="5">
    <location>
        <begin position="165"/>
        <end position="192"/>
    </location>
</feature>
<dbReference type="GO" id="GO:0016757">
    <property type="term" value="F:glycosyltransferase activity"/>
    <property type="evidence" value="ECO:0007669"/>
    <property type="project" value="UniProtKB-KW"/>
</dbReference>
<organism evidence="6 7">
    <name type="scientific">Corynebacterium occultum</name>
    <dbReference type="NCBI Taxonomy" id="2675219"/>
    <lineage>
        <taxon>Bacteria</taxon>
        <taxon>Bacillati</taxon>
        <taxon>Actinomycetota</taxon>
        <taxon>Actinomycetes</taxon>
        <taxon>Mycobacteriales</taxon>
        <taxon>Corynebacteriaceae</taxon>
        <taxon>Corynebacterium</taxon>
    </lineage>
</organism>